<sequence length="110" mass="12499">MQIDDPEFLEQAGELIEFYRQHPGIAAADLLGIDLNDIQKVVLRSMWFSNYVMAIMCRGAGKTFINAVFACLKCLLYPGHRVGLLAPTFRQSKIMFDECDKIWKSSPVLQ</sequence>
<feature type="non-terminal residue" evidence="1">
    <location>
        <position position="110"/>
    </location>
</feature>
<dbReference type="SUPFAM" id="SSF52540">
    <property type="entry name" value="P-loop containing nucleoside triphosphate hydrolases"/>
    <property type="match status" value="1"/>
</dbReference>
<dbReference type="AlphaFoldDB" id="A0A0F9AY01"/>
<dbReference type="Gene3D" id="3.40.50.300">
    <property type="entry name" value="P-loop containing nucleotide triphosphate hydrolases"/>
    <property type="match status" value="1"/>
</dbReference>
<accession>A0A0F9AY01</accession>
<evidence type="ECO:0000313" key="1">
    <source>
        <dbReference type="EMBL" id="KKL14260.1"/>
    </source>
</evidence>
<dbReference type="EMBL" id="LAZR01040528">
    <property type="protein sequence ID" value="KKL14260.1"/>
    <property type="molecule type" value="Genomic_DNA"/>
</dbReference>
<proteinExistence type="predicted"/>
<protein>
    <recommendedName>
        <fullName evidence="2">Helicase domain-containing protein</fullName>
    </recommendedName>
</protein>
<name>A0A0F9AY01_9ZZZZ</name>
<gene>
    <name evidence="1" type="ORF">LCGC14_2517490</name>
</gene>
<reference evidence="1" key="1">
    <citation type="journal article" date="2015" name="Nature">
        <title>Complex archaea that bridge the gap between prokaryotes and eukaryotes.</title>
        <authorList>
            <person name="Spang A."/>
            <person name="Saw J.H."/>
            <person name="Jorgensen S.L."/>
            <person name="Zaremba-Niedzwiedzka K."/>
            <person name="Martijn J."/>
            <person name="Lind A.E."/>
            <person name="van Eijk R."/>
            <person name="Schleper C."/>
            <person name="Guy L."/>
            <person name="Ettema T.J."/>
        </authorList>
    </citation>
    <scope>NUCLEOTIDE SEQUENCE</scope>
</reference>
<dbReference type="InterPro" id="IPR027417">
    <property type="entry name" value="P-loop_NTPase"/>
</dbReference>
<comment type="caution">
    <text evidence="1">The sequence shown here is derived from an EMBL/GenBank/DDBJ whole genome shotgun (WGS) entry which is preliminary data.</text>
</comment>
<evidence type="ECO:0008006" key="2">
    <source>
        <dbReference type="Google" id="ProtNLM"/>
    </source>
</evidence>
<organism evidence="1">
    <name type="scientific">marine sediment metagenome</name>
    <dbReference type="NCBI Taxonomy" id="412755"/>
    <lineage>
        <taxon>unclassified sequences</taxon>
        <taxon>metagenomes</taxon>
        <taxon>ecological metagenomes</taxon>
    </lineage>
</organism>